<organism evidence="2 3">
    <name type="scientific">Eleusine coracana subsp. coracana</name>
    <dbReference type="NCBI Taxonomy" id="191504"/>
    <lineage>
        <taxon>Eukaryota</taxon>
        <taxon>Viridiplantae</taxon>
        <taxon>Streptophyta</taxon>
        <taxon>Embryophyta</taxon>
        <taxon>Tracheophyta</taxon>
        <taxon>Spermatophyta</taxon>
        <taxon>Magnoliopsida</taxon>
        <taxon>Liliopsida</taxon>
        <taxon>Poales</taxon>
        <taxon>Poaceae</taxon>
        <taxon>PACMAD clade</taxon>
        <taxon>Chloridoideae</taxon>
        <taxon>Cynodonteae</taxon>
        <taxon>Eleusininae</taxon>
        <taxon>Eleusine</taxon>
    </lineage>
</organism>
<dbReference type="AlphaFoldDB" id="A0AAV5F0X1"/>
<feature type="region of interest" description="Disordered" evidence="1">
    <location>
        <begin position="121"/>
        <end position="156"/>
    </location>
</feature>
<name>A0AAV5F0X1_ELECO</name>
<accession>A0AAV5F0X1</accession>
<keyword evidence="3" id="KW-1185">Reference proteome</keyword>
<proteinExistence type="predicted"/>
<reference evidence="2" key="1">
    <citation type="journal article" date="2018" name="DNA Res.">
        <title>Multiple hybrid de novo genome assembly of finger millet, an orphan allotetraploid crop.</title>
        <authorList>
            <person name="Hatakeyama M."/>
            <person name="Aluri S."/>
            <person name="Balachadran M.T."/>
            <person name="Sivarajan S.R."/>
            <person name="Patrignani A."/>
            <person name="Gruter S."/>
            <person name="Poveda L."/>
            <person name="Shimizu-Inatsugi R."/>
            <person name="Baeten J."/>
            <person name="Francoijs K.J."/>
            <person name="Nataraja K.N."/>
            <person name="Reddy Y.A.N."/>
            <person name="Phadnis S."/>
            <person name="Ravikumar R.L."/>
            <person name="Schlapbach R."/>
            <person name="Sreeman S.M."/>
            <person name="Shimizu K.K."/>
        </authorList>
    </citation>
    <scope>NUCLEOTIDE SEQUENCE</scope>
</reference>
<reference evidence="2" key="2">
    <citation type="submission" date="2021-12" db="EMBL/GenBank/DDBJ databases">
        <title>Resequencing data analysis of finger millet.</title>
        <authorList>
            <person name="Hatakeyama M."/>
            <person name="Aluri S."/>
            <person name="Balachadran M.T."/>
            <person name="Sivarajan S.R."/>
            <person name="Poveda L."/>
            <person name="Shimizu-Inatsugi R."/>
            <person name="Schlapbach R."/>
            <person name="Sreeman S.M."/>
            <person name="Shimizu K.K."/>
        </authorList>
    </citation>
    <scope>NUCLEOTIDE SEQUENCE</scope>
</reference>
<sequence length="242" mass="27642">MVVGLDIKFKYDNLLVDPVDSGFALSSSTKNLALDLVPANCLKLISMAMMVIVEEINALGDDFKLKPVEVIRRFLRLFKNPKYEPIIIYTLQSDLKSKTMKDVLGKITAFESYQLGMDDPQPSNLALQADKQESSKSKKSKKKVNTDEEDEDDDECDLKEDLALLTKKMKMFKNKFASKSQGKCYNYGSKNHFVRESPNPKKEAFKSQDSSEEEEQEDPKAKQKKKRFFNKDKSKAKGKTRL</sequence>
<evidence type="ECO:0000256" key="1">
    <source>
        <dbReference type="SAM" id="MobiDB-lite"/>
    </source>
</evidence>
<feature type="compositionally biased region" description="Basic and acidic residues" evidence="1">
    <location>
        <begin position="193"/>
        <end position="206"/>
    </location>
</feature>
<comment type="caution">
    <text evidence="2">The sequence shown here is derived from an EMBL/GenBank/DDBJ whole genome shotgun (WGS) entry which is preliminary data.</text>
</comment>
<feature type="compositionally biased region" description="Acidic residues" evidence="1">
    <location>
        <begin position="147"/>
        <end position="156"/>
    </location>
</feature>
<evidence type="ECO:0000313" key="3">
    <source>
        <dbReference type="Proteomes" id="UP001054889"/>
    </source>
</evidence>
<dbReference type="Proteomes" id="UP001054889">
    <property type="component" value="Unassembled WGS sequence"/>
</dbReference>
<dbReference type="EMBL" id="BQKI01000081">
    <property type="protein sequence ID" value="GJN29324.1"/>
    <property type="molecule type" value="Genomic_DNA"/>
</dbReference>
<protein>
    <submittedName>
        <fullName evidence="2">Uncharacterized protein</fullName>
    </submittedName>
</protein>
<gene>
    <name evidence="2" type="primary">gb17542</name>
    <name evidence="2" type="ORF">PR202_gb17542</name>
</gene>
<feature type="region of interest" description="Disordered" evidence="1">
    <location>
        <begin position="181"/>
        <end position="242"/>
    </location>
</feature>
<evidence type="ECO:0000313" key="2">
    <source>
        <dbReference type="EMBL" id="GJN29324.1"/>
    </source>
</evidence>